<gene>
    <name evidence="1" type="ORF">GCM10010347_51370</name>
</gene>
<dbReference type="EMBL" id="BMVP01000012">
    <property type="protein sequence ID" value="GHB74641.1"/>
    <property type="molecule type" value="Genomic_DNA"/>
</dbReference>
<dbReference type="RefSeq" id="WP_190186586.1">
    <property type="nucleotide sequence ID" value="NZ_BMVP01000012.1"/>
</dbReference>
<dbReference type="Proteomes" id="UP000642673">
    <property type="component" value="Unassembled WGS sequence"/>
</dbReference>
<dbReference type="Pfam" id="PF19872">
    <property type="entry name" value="DUF6345"/>
    <property type="match status" value="1"/>
</dbReference>
<comment type="caution">
    <text evidence="1">The sequence shown here is derived from an EMBL/GenBank/DDBJ whole genome shotgun (WGS) entry which is preliminary data.</text>
</comment>
<evidence type="ECO:0000313" key="1">
    <source>
        <dbReference type="EMBL" id="GHB74641.1"/>
    </source>
</evidence>
<name>A0ABQ3F2R4_9ACTN</name>
<dbReference type="InterPro" id="IPR045926">
    <property type="entry name" value="DUF6345"/>
</dbReference>
<organism evidence="1 2">
    <name type="scientific">Streptomyces cirratus</name>
    <dbReference type="NCBI Taxonomy" id="68187"/>
    <lineage>
        <taxon>Bacteria</taxon>
        <taxon>Bacillati</taxon>
        <taxon>Actinomycetota</taxon>
        <taxon>Actinomycetes</taxon>
        <taxon>Kitasatosporales</taxon>
        <taxon>Streptomycetaceae</taxon>
        <taxon>Streptomyces</taxon>
    </lineage>
</organism>
<accession>A0ABQ3F2R4</accession>
<proteinExistence type="predicted"/>
<reference evidence="2" key="1">
    <citation type="journal article" date="2019" name="Int. J. Syst. Evol. Microbiol.">
        <title>The Global Catalogue of Microorganisms (GCM) 10K type strain sequencing project: providing services to taxonomists for standard genome sequencing and annotation.</title>
        <authorList>
            <consortium name="The Broad Institute Genomics Platform"/>
            <consortium name="The Broad Institute Genome Sequencing Center for Infectious Disease"/>
            <person name="Wu L."/>
            <person name="Ma J."/>
        </authorList>
    </citation>
    <scope>NUCLEOTIDE SEQUENCE [LARGE SCALE GENOMIC DNA]</scope>
    <source>
        <strain evidence="2">JCM 4738</strain>
    </source>
</reference>
<evidence type="ECO:0000313" key="2">
    <source>
        <dbReference type="Proteomes" id="UP000642673"/>
    </source>
</evidence>
<sequence length="248" mass="26184">MSVTYGVHWNSAAPAPETSCSFVSIPVIASVASGVVSAMQSMGHTKRFVRANENAWASDYEHPEVASTGQSLTEDGIDSVALMYYAGHGLPEVSASLASNHFGCRAFYSNMRLGVRELRWLVLDLCGGVAGPDVSASVNMVWSDPTNGDSARPLEALHVLCTFVDESFAGFDTGRGGEFATFVSHGAPVGSAWLDAAFARSGAQTNMPIAIACGSDEAEARFRLDNGRLADGAAGPVPSRSMAWKWRS</sequence>
<protein>
    <submittedName>
        <fullName evidence="1">Uncharacterized protein</fullName>
    </submittedName>
</protein>
<keyword evidence="2" id="KW-1185">Reference proteome</keyword>